<reference evidence="2" key="1">
    <citation type="submission" date="2018-05" db="EMBL/GenBank/DDBJ databases">
        <authorList>
            <person name="Cea G.-C."/>
            <person name="William W."/>
        </authorList>
    </citation>
    <scope>NUCLEOTIDE SEQUENCE [LARGE SCALE GENOMIC DNA]</scope>
    <source>
        <strain evidence="2">DB21MT 5</strain>
    </source>
</reference>
<name>A0A330LSE3_9GAMM</name>
<dbReference type="KEGG" id="mya:MORIYA_3429"/>
<sequence length="105" mass="12111">MDSTICFSDDSAITLNHACNLFTLIWVNHKYDFVMTHRKLLTGLISLGSGLVGPSRQGTYRKLTNFETANYIVSLPTIQLDNEDNRKYLHLYLTQLEYSSSKRKY</sequence>
<keyword evidence="2" id="KW-1185">Reference proteome</keyword>
<organism evidence="1 2">
    <name type="scientific">Moritella yayanosii</name>
    <dbReference type="NCBI Taxonomy" id="69539"/>
    <lineage>
        <taxon>Bacteria</taxon>
        <taxon>Pseudomonadati</taxon>
        <taxon>Pseudomonadota</taxon>
        <taxon>Gammaproteobacteria</taxon>
        <taxon>Alteromonadales</taxon>
        <taxon>Moritellaceae</taxon>
        <taxon>Moritella</taxon>
    </lineage>
</organism>
<accession>A0A330LSE3</accession>
<evidence type="ECO:0000313" key="2">
    <source>
        <dbReference type="Proteomes" id="UP000250163"/>
    </source>
</evidence>
<proteinExistence type="predicted"/>
<dbReference type="AlphaFoldDB" id="A0A330LSE3"/>
<dbReference type="Proteomes" id="UP000250163">
    <property type="component" value="Chromosome MORIYA"/>
</dbReference>
<protein>
    <submittedName>
        <fullName evidence="1">Uncharacterized protein</fullName>
    </submittedName>
</protein>
<gene>
    <name evidence="1" type="ORF">MORIYA_3429</name>
</gene>
<evidence type="ECO:0000313" key="1">
    <source>
        <dbReference type="EMBL" id="SQD79884.1"/>
    </source>
</evidence>
<dbReference type="EMBL" id="LS483250">
    <property type="protein sequence ID" value="SQD79884.1"/>
    <property type="molecule type" value="Genomic_DNA"/>
</dbReference>